<keyword evidence="1" id="KW-0805">Transcription regulation</keyword>
<comment type="caution">
    <text evidence="5">The sequence shown here is derived from an EMBL/GenBank/DDBJ whole genome shotgun (WGS) entry which is preliminary data.</text>
</comment>
<gene>
    <name evidence="5" type="ORF">J1C56_16705</name>
</gene>
<evidence type="ECO:0000256" key="1">
    <source>
        <dbReference type="ARBA" id="ARBA00023015"/>
    </source>
</evidence>
<accession>A0A9X1AC96</accession>
<evidence type="ECO:0000259" key="4">
    <source>
        <dbReference type="SMART" id="SM00895"/>
    </source>
</evidence>
<dbReference type="AlphaFoldDB" id="A0A9X1AC96"/>
<dbReference type="Pfam" id="PF08461">
    <property type="entry name" value="WHD_RNase_R"/>
    <property type="match status" value="1"/>
</dbReference>
<dbReference type="SUPFAM" id="SSF48008">
    <property type="entry name" value="GntR ligand-binding domain-like"/>
    <property type="match status" value="1"/>
</dbReference>
<keyword evidence="2" id="KW-0238">DNA-binding</keyword>
<dbReference type="Proteomes" id="UP001138921">
    <property type="component" value="Unassembled WGS sequence"/>
</dbReference>
<reference evidence="5" key="2">
    <citation type="submission" date="2021-03" db="EMBL/GenBank/DDBJ databases">
        <authorList>
            <person name="Artuso I."/>
            <person name="Turrini P."/>
            <person name="Pirolo M."/>
            <person name="Lugli G.A."/>
            <person name="Ventura M."/>
            <person name="Visca P."/>
        </authorList>
    </citation>
    <scope>NUCLEOTIDE SEQUENCE</scope>
    <source>
        <strain evidence="5">LMG 26462</strain>
    </source>
</reference>
<keyword evidence="3" id="KW-0804">Transcription</keyword>
<dbReference type="RefSeq" id="WP_214391170.1">
    <property type="nucleotide sequence ID" value="NZ_JAFLWW010000004.1"/>
</dbReference>
<dbReference type="SMART" id="SM00895">
    <property type="entry name" value="FCD"/>
    <property type="match status" value="1"/>
</dbReference>
<dbReference type="InterPro" id="IPR013668">
    <property type="entry name" value="RNase_R_HTH_12"/>
</dbReference>
<evidence type="ECO:0000313" key="5">
    <source>
        <dbReference type="EMBL" id="MBT1157239.1"/>
    </source>
</evidence>
<sequence length="264" mass="28539">METDRNEALELVALGVLAEADGPVGSMRLAEALQEAGHDLSQATAGRFLRQLDLLGLIKGDGGKRGRTITRDGIARLEDLRDKMTMREKSSRLMDAATVTDLSDLHELLLVRRAVEAEGARLAALRASDAELQDILAQAQSHVRDVRAERVPEAESSTRFHRSIAEASHNPMLISVALVLLEPSNPALTGVLENVSVQSSRVAGHANEHVEIAEALISRDPERSQRLMHRHISSMIAPVQDTLATGNGLVIEPLLSGEIGLKLS</sequence>
<proteinExistence type="predicted"/>
<evidence type="ECO:0000256" key="2">
    <source>
        <dbReference type="ARBA" id="ARBA00023125"/>
    </source>
</evidence>
<dbReference type="GO" id="GO:0003677">
    <property type="term" value="F:DNA binding"/>
    <property type="evidence" value="ECO:0007669"/>
    <property type="project" value="UniProtKB-KW"/>
</dbReference>
<protein>
    <submittedName>
        <fullName evidence="5">FCD domain-containing protein</fullName>
    </submittedName>
</protein>
<name>A0A9X1AC96_9HYPH</name>
<organism evidence="5 6">
    <name type="scientific">Aminobacter anthyllidis</name>
    <dbReference type="NCBI Taxonomy" id="1035067"/>
    <lineage>
        <taxon>Bacteria</taxon>
        <taxon>Pseudomonadati</taxon>
        <taxon>Pseudomonadota</taxon>
        <taxon>Alphaproteobacteria</taxon>
        <taxon>Hyphomicrobiales</taxon>
        <taxon>Phyllobacteriaceae</taxon>
        <taxon>Aminobacter</taxon>
    </lineage>
</organism>
<dbReference type="InterPro" id="IPR008920">
    <property type="entry name" value="TF_FadR/GntR_C"/>
</dbReference>
<evidence type="ECO:0000313" key="6">
    <source>
        <dbReference type="Proteomes" id="UP001138921"/>
    </source>
</evidence>
<dbReference type="Pfam" id="PF07729">
    <property type="entry name" value="FCD"/>
    <property type="match status" value="1"/>
</dbReference>
<dbReference type="EMBL" id="JAFLWW010000004">
    <property type="protein sequence ID" value="MBT1157239.1"/>
    <property type="molecule type" value="Genomic_DNA"/>
</dbReference>
<feature type="domain" description="GntR C-terminal" evidence="4">
    <location>
        <begin position="107"/>
        <end position="234"/>
    </location>
</feature>
<dbReference type="Gene3D" id="1.20.120.530">
    <property type="entry name" value="GntR ligand-binding domain-like"/>
    <property type="match status" value="1"/>
</dbReference>
<dbReference type="PANTHER" id="PTHR43537">
    <property type="entry name" value="TRANSCRIPTIONAL REGULATOR, GNTR FAMILY"/>
    <property type="match status" value="1"/>
</dbReference>
<evidence type="ECO:0000256" key="3">
    <source>
        <dbReference type="ARBA" id="ARBA00023163"/>
    </source>
</evidence>
<dbReference type="PANTHER" id="PTHR43537:SF5">
    <property type="entry name" value="UXU OPERON TRANSCRIPTIONAL REGULATOR"/>
    <property type="match status" value="1"/>
</dbReference>
<reference evidence="5" key="1">
    <citation type="journal article" date="2021" name="Microorganisms">
        <title>Phylogenomic Reconstruction and Metabolic Potential of the Genus Aminobacter.</title>
        <authorList>
            <person name="Artuso I."/>
            <person name="Turrini P."/>
            <person name="Pirolo M."/>
            <person name="Lugli G.A."/>
            <person name="Ventura M."/>
            <person name="Visca P."/>
        </authorList>
    </citation>
    <scope>NUCLEOTIDE SEQUENCE</scope>
    <source>
        <strain evidence="5">LMG 26462</strain>
    </source>
</reference>
<dbReference type="InterPro" id="IPR011711">
    <property type="entry name" value="GntR_C"/>
</dbReference>
<keyword evidence="6" id="KW-1185">Reference proteome</keyword>